<dbReference type="GO" id="GO:0042626">
    <property type="term" value="F:ATPase-coupled transmembrane transporter activity"/>
    <property type="evidence" value="ECO:0007669"/>
    <property type="project" value="TreeGrafter"/>
</dbReference>
<evidence type="ECO:0000256" key="7">
    <source>
        <dbReference type="SAM" id="MobiDB-lite"/>
    </source>
</evidence>
<accession>A0A816BK52</accession>
<keyword evidence="6" id="KW-0472">Membrane</keyword>
<dbReference type="SUPFAM" id="SSF52540">
    <property type="entry name" value="P-loop containing nucleoside triphosphate hydrolases"/>
    <property type="match status" value="1"/>
</dbReference>
<evidence type="ECO:0000313" key="9">
    <source>
        <dbReference type="EMBL" id="CAF1611850.1"/>
    </source>
</evidence>
<evidence type="ECO:0000256" key="3">
    <source>
        <dbReference type="ARBA" id="ARBA00022448"/>
    </source>
</evidence>
<comment type="subcellular location">
    <subcellularLocation>
        <location evidence="1">Membrane</location>
        <topology evidence="1">Multi-pass membrane protein</topology>
    </subcellularLocation>
</comment>
<comment type="caution">
    <text evidence="9">The sequence shown here is derived from an EMBL/GenBank/DDBJ whole genome shotgun (WGS) entry which is preliminary data.</text>
</comment>
<dbReference type="EMBL" id="CAJNOV010017744">
    <property type="protein sequence ID" value="CAF1611850.1"/>
    <property type="molecule type" value="Genomic_DNA"/>
</dbReference>
<evidence type="ECO:0000256" key="1">
    <source>
        <dbReference type="ARBA" id="ARBA00004141"/>
    </source>
</evidence>
<protein>
    <recommendedName>
        <fullName evidence="8">ABC transporter domain-containing protein</fullName>
    </recommendedName>
</protein>
<feature type="region of interest" description="Disordered" evidence="7">
    <location>
        <begin position="1"/>
        <end position="24"/>
    </location>
</feature>
<dbReference type="Proteomes" id="UP000663855">
    <property type="component" value="Unassembled WGS sequence"/>
</dbReference>
<evidence type="ECO:0000256" key="6">
    <source>
        <dbReference type="ARBA" id="ARBA00023136"/>
    </source>
</evidence>
<keyword evidence="3" id="KW-0813">Transport</keyword>
<feature type="compositionally biased region" description="Polar residues" evidence="7">
    <location>
        <begin position="12"/>
        <end position="24"/>
    </location>
</feature>
<evidence type="ECO:0000313" key="10">
    <source>
        <dbReference type="Proteomes" id="UP000663855"/>
    </source>
</evidence>
<evidence type="ECO:0000259" key="8">
    <source>
        <dbReference type="Pfam" id="PF00005"/>
    </source>
</evidence>
<name>A0A816BK52_9BILA</name>
<dbReference type="PANTHER" id="PTHR48041">
    <property type="entry name" value="ABC TRANSPORTER G FAMILY MEMBER 28"/>
    <property type="match status" value="1"/>
</dbReference>
<organism evidence="9 10">
    <name type="scientific">Rotaria magnacalcarata</name>
    <dbReference type="NCBI Taxonomy" id="392030"/>
    <lineage>
        <taxon>Eukaryota</taxon>
        <taxon>Metazoa</taxon>
        <taxon>Spiralia</taxon>
        <taxon>Gnathifera</taxon>
        <taxon>Rotifera</taxon>
        <taxon>Eurotatoria</taxon>
        <taxon>Bdelloidea</taxon>
        <taxon>Philodinida</taxon>
        <taxon>Philodinidae</taxon>
        <taxon>Rotaria</taxon>
    </lineage>
</organism>
<dbReference type="PANTHER" id="PTHR48041:SF116">
    <property type="entry name" value="PROTEIN BROWN"/>
    <property type="match status" value="1"/>
</dbReference>
<comment type="similarity">
    <text evidence="2">Belongs to the ABC transporter superfamily. ABCG family. Eye pigment precursor importer (TC 3.A.1.204) subfamily.</text>
</comment>
<proteinExistence type="inferred from homology"/>
<dbReference type="AlphaFoldDB" id="A0A816BK52"/>
<evidence type="ECO:0000256" key="2">
    <source>
        <dbReference type="ARBA" id="ARBA00005814"/>
    </source>
</evidence>
<evidence type="ECO:0000256" key="4">
    <source>
        <dbReference type="ARBA" id="ARBA00022692"/>
    </source>
</evidence>
<dbReference type="InterPro" id="IPR027417">
    <property type="entry name" value="P-loop_NTPase"/>
</dbReference>
<dbReference type="InterPro" id="IPR050352">
    <property type="entry name" value="ABCG_transporters"/>
</dbReference>
<dbReference type="GO" id="GO:0005524">
    <property type="term" value="F:ATP binding"/>
    <property type="evidence" value="ECO:0007669"/>
    <property type="project" value="InterPro"/>
</dbReference>
<reference evidence="9" key="1">
    <citation type="submission" date="2021-02" db="EMBL/GenBank/DDBJ databases">
        <authorList>
            <person name="Nowell W R."/>
        </authorList>
    </citation>
    <scope>NUCLEOTIDE SEQUENCE</scope>
</reference>
<feature type="compositionally biased region" description="Basic and acidic residues" evidence="7">
    <location>
        <begin position="1"/>
        <end position="10"/>
    </location>
</feature>
<gene>
    <name evidence="9" type="ORF">CJN711_LOCUS36605</name>
</gene>
<keyword evidence="4" id="KW-0812">Transmembrane</keyword>
<sequence>EMFLTHDEAPNKISTSETDASPTNSTVHMADENFHDDHASRIPSRKNTRVSMDFSSKEHILFEILIMSLVEKKHNSCQKFYPSFMKPKPQKQIIANVSGASGCGKSCLQNILAYRKDPYGVSGEEFIDGYSPGSSYKYVVGYVVQDDIISGTLTVKETLMFSANVHLSDDISNDERKQRVAKVMQDLELEVCADTKVGTEFLRGVSGGERKRICIGFDASTARNVMECLKQLSAVGLTIIFYIHQPRYSIFKLFDTVLLMDKGKTFDQSPALGLLPHFNIQGYPCDVRDHPADFALDVLIDASR</sequence>
<feature type="non-terminal residue" evidence="9">
    <location>
        <position position="1"/>
    </location>
</feature>
<dbReference type="InterPro" id="IPR003439">
    <property type="entry name" value="ABC_transporter-like_ATP-bd"/>
</dbReference>
<dbReference type="Pfam" id="PF00005">
    <property type="entry name" value="ABC_tran"/>
    <property type="match status" value="1"/>
</dbReference>
<dbReference type="Gene3D" id="3.40.50.300">
    <property type="entry name" value="P-loop containing nucleotide triphosphate hydrolases"/>
    <property type="match status" value="1"/>
</dbReference>
<dbReference type="GO" id="GO:0005886">
    <property type="term" value="C:plasma membrane"/>
    <property type="evidence" value="ECO:0007669"/>
    <property type="project" value="TreeGrafter"/>
</dbReference>
<dbReference type="GO" id="GO:0016887">
    <property type="term" value="F:ATP hydrolysis activity"/>
    <property type="evidence" value="ECO:0007669"/>
    <property type="project" value="InterPro"/>
</dbReference>
<keyword evidence="5" id="KW-1133">Transmembrane helix</keyword>
<feature type="domain" description="ABC transporter" evidence="8">
    <location>
        <begin position="96"/>
        <end position="216"/>
    </location>
</feature>
<evidence type="ECO:0000256" key="5">
    <source>
        <dbReference type="ARBA" id="ARBA00022989"/>
    </source>
</evidence>